<evidence type="ECO:0000256" key="5">
    <source>
        <dbReference type="ARBA" id="ARBA00023136"/>
    </source>
</evidence>
<evidence type="ECO:0000256" key="3">
    <source>
        <dbReference type="ARBA" id="ARBA00022692"/>
    </source>
</evidence>
<dbReference type="GO" id="GO:0020037">
    <property type="term" value="F:heme binding"/>
    <property type="evidence" value="ECO:0007669"/>
    <property type="project" value="TreeGrafter"/>
</dbReference>
<dbReference type="EMBL" id="NAIA01000001">
    <property type="protein sequence ID" value="OWF66481.1"/>
    <property type="molecule type" value="Genomic_DNA"/>
</dbReference>
<evidence type="ECO:0000256" key="1">
    <source>
        <dbReference type="ARBA" id="ARBA00004651"/>
    </source>
</evidence>
<gene>
    <name evidence="8" type="ORF">B6A14_00365</name>
</gene>
<dbReference type="OrthoDB" id="196472at2"/>
<evidence type="ECO:0000256" key="6">
    <source>
        <dbReference type="SAM" id="Phobius"/>
    </source>
</evidence>
<dbReference type="Proteomes" id="UP000196880">
    <property type="component" value="Unassembled WGS sequence"/>
</dbReference>
<organism evidence="8 9">
    <name type="scientific">Polynucleobacter hirudinilacicola</name>
    <dbReference type="NCBI Taxonomy" id="1743166"/>
    <lineage>
        <taxon>Bacteria</taxon>
        <taxon>Pseudomonadati</taxon>
        <taxon>Pseudomonadota</taxon>
        <taxon>Betaproteobacteria</taxon>
        <taxon>Burkholderiales</taxon>
        <taxon>Burkholderiaceae</taxon>
        <taxon>Polynucleobacter</taxon>
    </lineage>
</organism>
<keyword evidence="2" id="KW-1003">Cell membrane</keyword>
<dbReference type="AlphaFoldDB" id="A0A210RZQ9"/>
<evidence type="ECO:0000256" key="4">
    <source>
        <dbReference type="ARBA" id="ARBA00022989"/>
    </source>
</evidence>
<feature type="transmembrane region" description="Helical" evidence="6">
    <location>
        <begin position="16"/>
        <end position="32"/>
    </location>
</feature>
<protein>
    <submittedName>
        <fullName evidence="8">Cytochrome B</fullName>
    </submittedName>
</protein>
<dbReference type="PANTHER" id="PTHR30485">
    <property type="entry name" value="NI/FE-HYDROGENASE 1 B-TYPE CYTOCHROME SUBUNIT"/>
    <property type="match status" value="1"/>
</dbReference>
<keyword evidence="9" id="KW-1185">Reference proteome</keyword>
<keyword evidence="5 6" id="KW-0472">Membrane</keyword>
<dbReference type="RefSeq" id="WP_087908508.1">
    <property type="nucleotide sequence ID" value="NZ_NAIA01000001.1"/>
</dbReference>
<proteinExistence type="predicted"/>
<evidence type="ECO:0000259" key="7">
    <source>
        <dbReference type="Pfam" id="PF01292"/>
    </source>
</evidence>
<comment type="subcellular location">
    <subcellularLocation>
        <location evidence="1">Cell membrane</location>
        <topology evidence="1">Multi-pass membrane protein</topology>
    </subcellularLocation>
</comment>
<dbReference type="InterPro" id="IPR016174">
    <property type="entry name" value="Di-haem_cyt_TM"/>
</dbReference>
<evidence type="ECO:0000313" key="8">
    <source>
        <dbReference type="EMBL" id="OWF66481.1"/>
    </source>
</evidence>
<reference evidence="8 9" key="1">
    <citation type="submission" date="2017-03" db="EMBL/GenBank/DDBJ databases">
        <title>New species Polynucleobacter sp. MWH-EgelM1-30-B4.</title>
        <authorList>
            <person name="Hahn M.W."/>
        </authorList>
    </citation>
    <scope>NUCLEOTIDE SEQUENCE [LARGE SCALE GENOMIC DNA]</scope>
    <source>
        <strain evidence="8 9">MWH-EgelM1-30-B4</strain>
    </source>
</reference>
<name>A0A210RZQ9_9BURK</name>
<dbReference type="GO" id="GO:0022904">
    <property type="term" value="P:respiratory electron transport chain"/>
    <property type="evidence" value="ECO:0007669"/>
    <property type="project" value="InterPro"/>
</dbReference>
<comment type="caution">
    <text evidence="8">The sequence shown here is derived from an EMBL/GenBank/DDBJ whole genome shotgun (WGS) entry which is preliminary data.</text>
</comment>
<dbReference type="SUPFAM" id="SSF81342">
    <property type="entry name" value="Transmembrane di-heme cytochromes"/>
    <property type="match status" value="1"/>
</dbReference>
<feature type="transmembrane region" description="Helical" evidence="6">
    <location>
        <begin position="39"/>
        <end position="61"/>
    </location>
</feature>
<sequence>MINKPTILVWDVPTRVFHWLLVICFAGAWLTAESERLQMIHYAFGYSACALILFRVVWGFIGTRYARFTQFVKGPAEMWKHARALLGSHQDSSPGHNPVGGIVMVGLMLLILLIGLTGYFSVKEFFGDLMGEAHEMISNLALAVVAIHVAAAIMMSFLQKENLVKAMVDGKKQGLPDQGIRYPQYVVGVLLIVASGYIFYLVISGSLPGLTQ</sequence>
<dbReference type="InterPro" id="IPR011577">
    <property type="entry name" value="Cyt_b561_bac/Ni-Hgenase"/>
</dbReference>
<evidence type="ECO:0000313" key="9">
    <source>
        <dbReference type="Proteomes" id="UP000196880"/>
    </source>
</evidence>
<dbReference type="Pfam" id="PF01292">
    <property type="entry name" value="Ni_hydr_CYTB"/>
    <property type="match status" value="1"/>
</dbReference>
<accession>A0A210RZQ9</accession>
<keyword evidence="3 6" id="KW-0812">Transmembrane</keyword>
<keyword evidence="4 6" id="KW-1133">Transmembrane helix</keyword>
<dbReference type="InterPro" id="IPR051542">
    <property type="entry name" value="Hydrogenase_cytochrome"/>
</dbReference>
<evidence type="ECO:0000256" key="2">
    <source>
        <dbReference type="ARBA" id="ARBA00022475"/>
    </source>
</evidence>
<dbReference type="PANTHER" id="PTHR30485:SF2">
    <property type="entry name" value="BLL0597 PROTEIN"/>
    <property type="match status" value="1"/>
</dbReference>
<feature type="transmembrane region" description="Helical" evidence="6">
    <location>
        <begin position="182"/>
        <end position="203"/>
    </location>
</feature>
<feature type="transmembrane region" description="Helical" evidence="6">
    <location>
        <begin position="99"/>
        <end position="120"/>
    </location>
</feature>
<feature type="transmembrane region" description="Helical" evidence="6">
    <location>
        <begin position="140"/>
        <end position="158"/>
    </location>
</feature>
<dbReference type="GO" id="GO:0005886">
    <property type="term" value="C:plasma membrane"/>
    <property type="evidence" value="ECO:0007669"/>
    <property type="project" value="UniProtKB-SubCell"/>
</dbReference>
<dbReference type="GO" id="GO:0009055">
    <property type="term" value="F:electron transfer activity"/>
    <property type="evidence" value="ECO:0007669"/>
    <property type="project" value="InterPro"/>
</dbReference>
<feature type="domain" description="Cytochrome b561 bacterial/Ni-hydrogenase" evidence="7">
    <location>
        <begin position="9"/>
        <end position="170"/>
    </location>
</feature>
<dbReference type="Gene3D" id="1.20.950.20">
    <property type="entry name" value="Transmembrane di-heme cytochromes, Chain C"/>
    <property type="match status" value="1"/>
</dbReference>